<reference evidence="2 3" key="1">
    <citation type="journal article" date="2021" name="Hortic Res">
        <title>The domestication of Cucurbita argyrosperma as revealed by the genome of its wild relative.</title>
        <authorList>
            <person name="Barrera-Redondo J."/>
            <person name="Sanchez-de la Vega G."/>
            <person name="Aguirre-Liguori J.A."/>
            <person name="Castellanos-Morales G."/>
            <person name="Gutierrez-Guerrero Y.T."/>
            <person name="Aguirre-Dugua X."/>
            <person name="Aguirre-Planter E."/>
            <person name="Tenaillon M.I."/>
            <person name="Lira-Saade R."/>
            <person name="Eguiarte L.E."/>
        </authorList>
    </citation>
    <scope>NUCLEOTIDE SEQUENCE [LARGE SCALE GENOMIC DNA]</scope>
    <source>
        <strain evidence="2">JBR-2021</strain>
    </source>
</reference>
<proteinExistence type="predicted"/>
<feature type="non-terminal residue" evidence="2">
    <location>
        <position position="1"/>
    </location>
</feature>
<sequence length="77" mass="8599">MPMEELCKNPIKAHAVKMTFLVVVLAAAAALMGEVEGRKDSCYGSGRLRFKRSEGQIRHSHKIHFVREVRGSNSSIM</sequence>
<feature type="chain" id="PRO_5043933130" evidence="1">
    <location>
        <begin position="38"/>
        <end position="77"/>
    </location>
</feature>
<name>A0AAV6NEJ2_9ROSI</name>
<dbReference type="Proteomes" id="UP000685013">
    <property type="component" value="Chromosome 6"/>
</dbReference>
<gene>
    <name evidence="2" type="ORF">SDJN03_10316</name>
</gene>
<accession>A0AAV6NEJ2</accession>
<keyword evidence="3" id="KW-1185">Reference proteome</keyword>
<dbReference type="EMBL" id="JAGKQH010000006">
    <property type="protein sequence ID" value="KAG6597136.1"/>
    <property type="molecule type" value="Genomic_DNA"/>
</dbReference>
<feature type="signal peptide" evidence="1">
    <location>
        <begin position="1"/>
        <end position="37"/>
    </location>
</feature>
<protein>
    <submittedName>
        <fullName evidence="2">Uncharacterized protein</fullName>
    </submittedName>
</protein>
<keyword evidence="1" id="KW-0732">Signal</keyword>
<comment type="caution">
    <text evidence="2">The sequence shown here is derived from an EMBL/GenBank/DDBJ whole genome shotgun (WGS) entry which is preliminary data.</text>
</comment>
<dbReference type="AlphaFoldDB" id="A0AAV6NEJ2"/>
<evidence type="ECO:0000313" key="2">
    <source>
        <dbReference type="EMBL" id="KAG6597136.1"/>
    </source>
</evidence>
<evidence type="ECO:0000256" key="1">
    <source>
        <dbReference type="SAM" id="SignalP"/>
    </source>
</evidence>
<organism evidence="2 3">
    <name type="scientific">Cucurbita argyrosperma subsp. sororia</name>
    <dbReference type="NCBI Taxonomy" id="37648"/>
    <lineage>
        <taxon>Eukaryota</taxon>
        <taxon>Viridiplantae</taxon>
        <taxon>Streptophyta</taxon>
        <taxon>Embryophyta</taxon>
        <taxon>Tracheophyta</taxon>
        <taxon>Spermatophyta</taxon>
        <taxon>Magnoliopsida</taxon>
        <taxon>eudicotyledons</taxon>
        <taxon>Gunneridae</taxon>
        <taxon>Pentapetalae</taxon>
        <taxon>rosids</taxon>
        <taxon>fabids</taxon>
        <taxon>Cucurbitales</taxon>
        <taxon>Cucurbitaceae</taxon>
        <taxon>Cucurbiteae</taxon>
        <taxon>Cucurbita</taxon>
    </lineage>
</organism>
<evidence type="ECO:0000313" key="3">
    <source>
        <dbReference type="Proteomes" id="UP000685013"/>
    </source>
</evidence>